<accession>A0A2D2CV85</accession>
<dbReference type="RefSeq" id="WP_003610740.1">
    <property type="nucleotide sequence ID" value="NZ_ADVE02000001.1"/>
</dbReference>
<organism evidence="2 3">
    <name type="scientific">Methylosinus trichosporium (strain ATCC 35070 / NCIMB 11131 / UNIQEM 75 / OB3b)</name>
    <dbReference type="NCBI Taxonomy" id="595536"/>
    <lineage>
        <taxon>Bacteria</taxon>
        <taxon>Pseudomonadati</taxon>
        <taxon>Pseudomonadota</taxon>
        <taxon>Alphaproteobacteria</taxon>
        <taxon>Hyphomicrobiales</taxon>
        <taxon>Methylocystaceae</taxon>
        <taxon>Methylosinus</taxon>
    </lineage>
</organism>
<name>A0A2D2CV85_METT3</name>
<dbReference type="STRING" id="595536.GCA_000178815_00624"/>
<evidence type="ECO:0000313" key="2">
    <source>
        <dbReference type="EMBL" id="ATQ66732.1"/>
    </source>
</evidence>
<keyword evidence="3" id="KW-1185">Reference proteome</keyword>
<gene>
    <name evidence="2" type="ORF">CQW49_01595</name>
</gene>
<keyword evidence="1" id="KW-0732">Signal</keyword>
<proteinExistence type="predicted"/>
<dbReference type="EMBL" id="CP023737">
    <property type="protein sequence ID" value="ATQ66732.1"/>
    <property type="molecule type" value="Genomic_DNA"/>
</dbReference>
<sequence>MGKGHWRGLLGAMAVVLLASAALAESWRQYRNARFGTTADVPADWTMGEAPENDDGRVFASPDGRAQITVSGGFRTDQKAQEFADRLAPGKGETVTYRRRAKDWLAVSGTKGDRIFYRKALLSCNGTVWNSVAIDYPAAQKKKLDPLVTRVARSLRAGPGDAHMTDCP</sequence>
<dbReference type="Proteomes" id="UP000230709">
    <property type="component" value="Chromosome"/>
</dbReference>
<dbReference type="KEGG" id="mtw:CQW49_01595"/>
<evidence type="ECO:0000256" key="1">
    <source>
        <dbReference type="SAM" id="SignalP"/>
    </source>
</evidence>
<dbReference type="AlphaFoldDB" id="A0A2D2CV85"/>
<evidence type="ECO:0000313" key="3">
    <source>
        <dbReference type="Proteomes" id="UP000230709"/>
    </source>
</evidence>
<feature type="chain" id="PRO_5013581718" description="Secreted protein" evidence="1">
    <location>
        <begin position="25"/>
        <end position="168"/>
    </location>
</feature>
<protein>
    <recommendedName>
        <fullName evidence="4">Secreted protein</fullName>
    </recommendedName>
</protein>
<evidence type="ECO:0008006" key="4">
    <source>
        <dbReference type="Google" id="ProtNLM"/>
    </source>
</evidence>
<reference evidence="3" key="1">
    <citation type="submission" date="2017-10" db="EMBL/GenBank/DDBJ databases">
        <title>Completed PacBio SMRT sequence of Methylosinus trichosporium OB3b reveals presence of a third large plasmid.</title>
        <authorList>
            <person name="Charles T.C."/>
            <person name="Lynch M.D.J."/>
            <person name="Heil J.R."/>
            <person name="Cheng J."/>
        </authorList>
    </citation>
    <scope>NUCLEOTIDE SEQUENCE [LARGE SCALE GENOMIC DNA]</scope>
    <source>
        <strain evidence="3">OB3b</strain>
    </source>
</reference>
<feature type="signal peptide" evidence="1">
    <location>
        <begin position="1"/>
        <end position="24"/>
    </location>
</feature>